<dbReference type="InterPro" id="IPR011701">
    <property type="entry name" value="MFS"/>
</dbReference>
<evidence type="ECO:0000256" key="8">
    <source>
        <dbReference type="SAM" id="Phobius"/>
    </source>
</evidence>
<reference evidence="11" key="1">
    <citation type="submission" date="2016-06" db="EMBL/GenBank/DDBJ databases">
        <authorList>
            <person name="Varghese N."/>
            <person name="Submissions Spin"/>
        </authorList>
    </citation>
    <scope>NUCLEOTIDE SEQUENCE [LARGE SCALE GENOMIC DNA]</scope>
    <source>
        <strain evidence="11">DSM 44875</strain>
    </source>
</reference>
<evidence type="ECO:0000256" key="6">
    <source>
        <dbReference type="ARBA" id="ARBA00023136"/>
    </source>
</evidence>
<feature type="transmembrane region" description="Helical" evidence="8">
    <location>
        <begin position="82"/>
        <end position="100"/>
    </location>
</feature>
<evidence type="ECO:0000256" key="2">
    <source>
        <dbReference type="ARBA" id="ARBA00022448"/>
    </source>
</evidence>
<evidence type="ECO:0000313" key="11">
    <source>
        <dbReference type="Proteomes" id="UP000198243"/>
    </source>
</evidence>
<evidence type="ECO:0000256" key="4">
    <source>
        <dbReference type="ARBA" id="ARBA00022692"/>
    </source>
</evidence>
<feature type="transmembrane region" description="Helical" evidence="8">
    <location>
        <begin position="144"/>
        <end position="163"/>
    </location>
</feature>
<keyword evidence="4 8" id="KW-0812">Transmembrane</keyword>
<keyword evidence="5 8" id="KW-1133">Transmembrane helix</keyword>
<dbReference type="Gene3D" id="1.20.1720.10">
    <property type="entry name" value="Multidrug resistance protein D"/>
    <property type="match status" value="1"/>
</dbReference>
<dbReference type="SUPFAM" id="SSF103473">
    <property type="entry name" value="MFS general substrate transporter"/>
    <property type="match status" value="1"/>
</dbReference>
<evidence type="ECO:0000259" key="9">
    <source>
        <dbReference type="PROSITE" id="PS50850"/>
    </source>
</evidence>
<feature type="transmembrane region" description="Helical" evidence="8">
    <location>
        <begin position="363"/>
        <end position="387"/>
    </location>
</feature>
<feature type="transmembrane region" description="Helical" evidence="8">
    <location>
        <begin position="307"/>
        <end position="325"/>
    </location>
</feature>
<dbReference type="CDD" id="cd17321">
    <property type="entry name" value="MFS_MMR_MDR_like"/>
    <property type="match status" value="1"/>
</dbReference>
<dbReference type="Proteomes" id="UP000198243">
    <property type="component" value="Chromosome I"/>
</dbReference>
<evidence type="ECO:0000256" key="1">
    <source>
        <dbReference type="ARBA" id="ARBA00004651"/>
    </source>
</evidence>
<keyword evidence="2" id="KW-0813">Transport</keyword>
<dbReference type="InterPro" id="IPR036259">
    <property type="entry name" value="MFS_trans_sf"/>
</dbReference>
<dbReference type="GO" id="GO:0022857">
    <property type="term" value="F:transmembrane transporter activity"/>
    <property type="evidence" value="ECO:0007669"/>
    <property type="project" value="InterPro"/>
</dbReference>
<dbReference type="PANTHER" id="PTHR42718:SF46">
    <property type="entry name" value="BLR6921 PROTEIN"/>
    <property type="match status" value="1"/>
</dbReference>
<feature type="transmembrane region" description="Helical" evidence="8">
    <location>
        <begin position="112"/>
        <end position="132"/>
    </location>
</feature>
<dbReference type="PROSITE" id="PS50850">
    <property type="entry name" value="MFS"/>
    <property type="match status" value="1"/>
</dbReference>
<dbReference type="Pfam" id="PF07690">
    <property type="entry name" value="MFS_1"/>
    <property type="match status" value="1"/>
</dbReference>
<dbReference type="OrthoDB" id="4080117at2"/>
<organism evidence="10 11">
    <name type="scientific">Micromonospora coriariae</name>
    <dbReference type="NCBI Taxonomy" id="285665"/>
    <lineage>
        <taxon>Bacteria</taxon>
        <taxon>Bacillati</taxon>
        <taxon>Actinomycetota</taxon>
        <taxon>Actinomycetes</taxon>
        <taxon>Micromonosporales</taxon>
        <taxon>Micromonosporaceae</taxon>
        <taxon>Micromonospora</taxon>
    </lineage>
</organism>
<dbReference type="AlphaFoldDB" id="A0A1C4UN52"/>
<feature type="domain" description="Major facilitator superfamily (MFS) profile" evidence="9">
    <location>
        <begin position="16"/>
        <end position="473"/>
    </location>
</feature>
<dbReference type="PRINTS" id="PR01036">
    <property type="entry name" value="TCRTETB"/>
</dbReference>
<feature type="transmembrane region" description="Helical" evidence="8">
    <location>
        <begin position="233"/>
        <end position="251"/>
    </location>
</feature>
<protein>
    <submittedName>
        <fullName evidence="10">Drug resistance transporter, EmrB/QacA subfamily</fullName>
    </submittedName>
</protein>
<dbReference type="InterPro" id="IPR004638">
    <property type="entry name" value="EmrB-like"/>
</dbReference>
<dbReference type="NCBIfam" id="TIGR00711">
    <property type="entry name" value="efflux_EmrB"/>
    <property type="match status" value="1"/>
</dbReference>
<feature type="transmembrane region" description="Helical" evidence="8">
    <location>
        <begin position="337"/>
        <end position="357"/>
    </location>
</feature>
<keyword evidence="3" id="KW-1003">Cell membrane</keyword>
<evidence type="ECO:0000313" key="10">
    <source>
        <dbReference type="EMBL" id="SCE73097.1"/>
    </source>
</evidence>
<keyword evidence="6 8" id="KW-0472">Membrane</keyword>
<feature type="transmembrane region" description="Helical" evidence="8">
    <location>
        <begin position="450"/>
        <end position="473"/>
    </location>
</feature>
<feature type="transmembrane region" description="Helical" evidence="8">
    <location>
        <begin position="53"/>
        <end position="70"/>
    </location>
</feature>
<name>A0A1C4UN52_9ACTN</name>
<feature type="transmembrane region" description="Helical" evidence="8">
    <location>
        <begin position="169"/>
        <end position="190"/>
    </location>
</feature>
<feature type="transmembrane region" description="Helical" evidence="8">
    <location>
        <begin position="408"/>
        <end position="430"/>
    </location>
</feature>
<dbReference type="Gene3D" id="1.20.1250.20">
    <property type="entry name" value="MFS general substrate transporter like domains"/>
    <property type="match status" value="1"/>
</dbReference>
<keyword evidence="11" id="KW-1185">Reference proteome</keyword>
<dbReference type="GO" id="GO:0005886">
    <property type="term" value="C:plasma membrane"/>
    <property type="evidence" value="ECO:0007669"/>
    <property type="project" value="UniProtKB-SubCell"/>
</dbReference>
<feature type="region of interest" description="Disordered" evidence="7">
    <location>
        <begin position="475"/>
        <end position="494"/>
    </location>
</feature>
<evidence type="ECO:0000256" key="5">
    <source>
        <dbReference type="ARBA" id="ARBA00022989"/>
    </source>
</evidence>
<evidence type="ECO:0000256" key="3">
    <source>
        <dbReference type="ARBA" id="ARBA00022475"/>
    </source>
</evidence>
<evidence type="ECO:0000256" key="7">
    <source>
        <dbReference type="SAM" id="MobiDB-lite"/>
    </source>
</evidence>
<dbReference type="EMBL" id="LT607412">
    <property type="protein sequence ID" value="SCE73097.1"/>
    <property type="molecule type" value="Genomic_DNA"/>
</dbReference>
<comment type="subcellular location">
    <subcellularLocation>
        <location evidence="1">Cell membrane</location>
        <topology evidence="1">Multi-pass membrane protein</topology>
    </subcellularLocation>
</comment>
<feature type="transmembrane region" description="Helical" evidence="8">
    <location>
        <begin position="272"/>
        <end position="295"/>
    </location>
</feature>
<dbReference type="InterPro" id="IPR020846">
    <property type="entry name" value="MFS_dom"/>
</dbReference>
<gene>
    <name evidence="10" type="ORF">GA0070607_0893</name>
</gene>
<accession>A0A1C4UN52</accession>
<feature type="transmembrane region" description="Helical" evidence="8">
    <location>
        <begin position="16"/>
        <end position="38"/>
    </location>
</feature>
<proteinExistence type="predicted"/>
<dbReference type="PANTHER" id="PTHR42718">
    <property type="entry name" value="MAJOR FACILITATOR SUPERFAMILY MULTIDRUG TRANSPORTER MFSC"/>
    <property type="match status" value="1"/>
</dbReference>
<sequence>MSPAPNRPDSRRRWKALVVISIAQLMVMLDSAVMNIALPSAQQALHLSDGNRQWVITAYGLAFGGLLLVGGRIGDMVGRKRVFLLALLGFALASALGGAATNASMLLTARALQGAFAALLAPAALSLISLAFTEARERAKAFGIFSAVAVAGGAVGLLLGGLLTEYLSWRWAMFVNIPIAVAGVLGALPTVHDAGERHRSRLDMPGVVLASLGLVAVVFSFSNAEGHGWTAPSTIGSAVAGIVLLVAFILVQARVKAPLLPLRILTERNRAAAYLSVALAVVSMFGMFLLLSYYFQAVRGYSPVEAGLAFLPLAVAQALGASQVAARLSTRIAPRPIMVGGYLVTAVGVAMLALLAVDSSYLTIALAEIIVGLGIGAAFMPAMSLSTHGVGTRDAGVASAMISSSQQVGGSIGTALLNTVATSSAAGYLASHLGGAQAQQRALVHGYSVAYWLAAGFLVVSALVSAIAVNASAPERAPSRNRTATQEAVPVPTA</sequence>
<feature type="transmembrane region" description="Helical" evidence="8">
    <location>
        <begin position="202"/>
        <end position="221"/>
    </location>
</feature>